<dbReference type="EMBL" id="PPXD01000026">
    <property type="protein sequence ID" value="POH62556.1"/>
    <property type="molecule type" value="Genomic_DNA"/>
</dbReference>
<gene>
    <name evidence="2" type="ORF">C3B61_17065</name>
</gene>
<dbReference type="RefSeq" id="WP_103461693.1">
    <property type="nucleotide sequence ID" value="NZ_PPXD01000026.1"/>
</dbReference>
<dbReference type="AlphaFoldDB" id="A0A2S3ZAH6"/>
<keyword evidence="3" id="KW-1185">Reference proteome</keyword>
<proteinExistence type="predicted"/>
<protein>
    <recommendedName>
        <fullName evidence="1">YdhG-like domain-containing protein</fullName>
    </recommendedName>
</protein>
<dbReference type="InterPro" id="IPR014922">
    <property type="entry name" value="YdhG-like"/>
</dbReference>
<reference evidence="2 3" key="1">
    <citation type="submission" date="2018-01" db="EMBL/GenBank/DDBJ databases">
        <title>Cryobacterium sp. nov., from glaciers in China.</title>
        <authorList>
            <person name="Liu Q."/>
            <person name="Xin Y.-H."/>
        </authorList>
    </citation>
    <scope>NUCLEOTIDE SEQUENCE [LARGE SCALE GENOMIC DNA]</scope>
    <source>
        <strain evidence="2 3">TMN-42</strain>
    </source>
</reference>
<evidence type="ECO:0000313" key="3">
    <source>
        <dbReference type="Proteomes" id="UP000237340"/>
    </source>
</evidence>
<sequence length="143" mass="15570">MELTGRDVDEFLATLDGPFVDSMRALDAIISEVFAGVTRELWEGVFWGGTEQQIIGYGHTVIARPGKPTVEWFVVGLARQKNHLSVYVNAADENGSLVQQYKGRLGKVKVSSAAITFASIDALELDAFRALLQDAARLTPDAT</sequence>
<dbReference type="Pfam" id="PF08818">
    <property type="entry name" value="DUF1801"/>
    <property type="match status" value="1"/>
</dbReference>
<accession>A0A2S3ZAH6</accession>
<comment type="caution">
    <text evidence="2">The sequence shown here is derived from an EMBL/GenBank/DDBJ whole genome shotgun (WGS) entry which is preliminary data.</text>
</comment>
<dbReference type="SUPFAM" id="SSF159888">
    <property type="entry name" value="YdhG-like"/>
    <property type="match status" value="1"/>
</dbReference>
<dbReference type="Proteomes" id="UP000237340">
    <property type="component" value="Unassembled WGS sequence"/>
</dbReference>
<feature type="domain" description="YdhG-like" evidence="1">
    <location>
        <begin position="22"/>
        <end position="135"/>
    </location>
</feature>
<name>A0A2S3ZAH6_9MICO</name>
<organism evidence="2 3">
    <name type="scientific">Cryobacterium zongtaii</name>
    <dbReference type="NCBI Taxonomy" id="1259217"/>
    <lineage>
        <taxon>Bacteria</taxon>
        <taxon>Bacillati</taxon>
        <taxon>Actinomycetota</taxon>
        <taxon>Actinomycetes</taxon>
        <taxon>Micrococcales</taxon>
        <taxon>Microbacteriaceae</taxon>
        <taxon>Cryobacterium</taxon>
    </lineage>
</organism>
<evidence type="ECO:0000259" key="1">
    <source>
        <dbReference type="Pfam" id="PF08818"/>
    </source>
</evidence>
<evidence type="ECO:0000313" key="2">
    <source>
        <dbReference type="EMBL" id="POH62556.1"/>
    </source>
</evidence>